<protein>
    <submittedName>
        <fullName evidence="1">Uncharacterized protein</fullName>
    </submittedName>
</protein>
<accession>A0A067N7N0</accession>
<organism evidence="1 2">
    <name type="scientific">Botryobasidium botryosum (strain FD-172 SS1)</name>
    <dbReference type="NCBI Taxonomy" id="930990"/>
    <lineage>
        <taxon>Eukaryota</taxon>
        <taxon>Fungi</taxon>
        <taxon>Dikarya</taxon>
        <taxon>Basidiomycota</taxon>
        <taxon>Agaricomycotina</taxon>
        <taxon>Agaricomycetes</taxon>
        <taxon>Cantharellales</taxon>
        <taxon>Botryobasidiaceae</taxon>
        <taxon>Botryobasidium</taxon>
    </lineage>
</organism>
<name>A0A067N7N0_BOTB1</name>
<sequence>MVSRPGTFPAIFLFSGLPRKRRCSPFGLGPCSPRQRCRSLWSRSSVDCLGEGAFSLVYSGQQLPDGCTLSFPTLMVLWLGAPGKVRKSSARSFLLPFGGVSSSALSPERASHRCWFLFSDQPSCSKPFARTFGRCSGDSARLLKPRKKLPSASIADCRIGCAKGPGTETSLARNPV</sequence>
<evidence type="ECO:0000313" key="1">
    <source>
        <dbReference type="EMBL" id="KDQ19776.1"/>
    </source>
</evidence>
<reference evidence="2" key="1">
    <citation type="journal article" date="2014" name="Proc. Natl. Acad. Sci. U.S.A.">
        <title>Extensive sampling of basidiomycete genomes demonstrates inadequacy of the white-rot/brown-rot paradigm for wood decay fungi.</title>
        <authorList>
            <person name="Riley R."/>
            <person name="Salamov A.A."/>
            <person name="Brown D.W."/>
            <person name="Nagy L.G."/>
            <person name="Floudas D."/>
            <person name="Held B.W."/>
            <person name="Levasseur A."/>
            <person name="Lombard V."/>
            <person name="Morin E."/>
            <person name="Otillar R."/>
            <person name="Lindquist E.A."/>
            <person name="Sun H."/>
            <person name="LaButti K.M."/>
            <person name="Schmutz J."/>
            <person name="Jabbour D."/>
            <person name="Luo H."/>
            <person name="Baker S.E."/>
            <person name="Pisabarro A.G."/>
            <person name="Walton J.D."/>
            <person name="Blanchette R.A."/>
            <person name="Henrissat B."/>
            <person name="Martin F."/>
            <person name="Cullen D."/>
            <person name="Hibbett D.S."/>
            <person name="Grigoriev I.V."/>
        </authorList>
    </citation>
    <scope>NUCLEOTIDE SEQUENCE [LARGE SCALE GENOMIC DNA]</scope>
    <source>
        <strain evidence="2">FD-172 SS1</strain>
    </source>
</reference>
<dbReference type="EMBL" id="KL198018">
    <property type="protein sequence ID" value="KDQ19776.1"/>
    <property type="molecule type" value="Genomic_DNA"/>
</dbReference>
<dbReference type="AlphaFoldDB" id="A0A067N7N0"/>
<dbReference type="HOGENOM" id="CLU_1524903_0_0_1"/>
<gene>
    <name evidence="1" type="ORF">BOTBODRAFT_376870</name>
</gene>
<dbReference type="InParanoid" id="A0A067N7N0"/>
<proteinExistence type="predicted"/>
<evidence type="ECO:0000313" key="2">
    <source>
        <dbReference type="Proteomes" id="UP000027195"/>
    </source>
</evidence>
<dbReference type="Proteomes" id="UP000027195">
    <property type="component" value="Unassembled WGS sequence"/>
</dbReference>
<keyword evidence="2" id="KW-1185">Reference proteome</keyword>